<comment type="cofactor">
    <cofactor evidence="1 12">
        <name>Zn(2+)</name>
        <dbReference type="ChEBI" id="CHEBI:29105"/>
    </cofactor>
</comment>
<evidence type="ECO:0000256" key="7">
    <source>
        <dbReference type="ARBA" id="ARBA00023027"/>
    </source>
</evidence>
<dbReference type="EC" id="1.1.1.9" evidence="10"/>
<keyword evidence="6" id="KW-0560">Oxidoreductase</keyword>
<reference evidence="14" key="2">
    <citation type="submission" date="2021-02" db="EMBL/GenBank/DDBJ databases">
        <title>Aspergillus puulaauensis MK2 genome sequence.</title>
        <authorList>
            <person name="Futagami T."/>
            <person name="Mori K."/>
            <person name="Kadooka C."/>
            <person name="Tanaka T."/>
        </authorList>
    </citation>
    <scope>NUCLEOTIDE SEQUENCE</scope>
    <source>
        <strain evidence="14">MK2</strain>
    </source>
</reference>
<keyword evidence="5 12" id="KW-0862">Zinc</keyword>
<evidence type="ECO:0000313" key="15">
    <source>
        <dbReference type="Proteomes" id="UP000654913"/>
    </source>
</evidence>
<comment type="function">
    <text evidence="8">Xylitol dehydrogenase which catalyzes the conversion of xylitol to D-xylulose. Xylose is a major component of hemicelluloses such as xylan. Most fungi utilize D-xylose via three enzymatic reactions, xylose reductase (XR), xylitol dehydrogenase (XDH), and xylulokinase, to form xylulose 5-phosphate, which enters pentose phosphate pathway.</text>
</comment>
<accession>A0A7R7XMX8</accession>
<keyword evidence="15" id="KW-1185">Reference proteome</keyword>
<dbReference type="GO" id="GO:0006062">
    <property type="term" value="P:sorbitol catabolic process"/>
    <property type="evidence" value="ECO:0007669"/>
    <property type="project" value="TreeGrafter"/>
</dbReference>
<evidence type="ECO:0000313" key="14">
    <source>
        <dbReference type="EMBL" id="BCS24455.1"/>
    </source>
</evidence>
<dbReference type="Gene3D" id="3.40.50.720">
    <property type="entry name" value="NAD(P)-binding Rossmann-like Domain"/>
    <property type="match status" value="1"/>
</dbReference>
<dbReference type="InterPro" id="IPR020843">
    <property type="entry name" value="ER"/>
</dbReference>
<dbReference type="InterPro" id="IPR045306">
    <property type="entry name" value="SDH-like"/>
</dbReference>
<feature type="domain" description="Enoyl reductase (ER)" evidence="13">
    <location>
        <begin position="69"/>
        <end position="420"/>
    </location>
</feature>
<dbReference type="Gene3D" id="3.90.180.10">
    <property type="entry name" value="Medium-chain alcohol dehydrogenases, catalytic domain"/>
    <property type="match status" value="1"/>
</dbReference>
<evidence type="ECO:0000256" key="4">
    <source>
        <dbReference type="ARBA" id="ARBA00022723"/>
    </source>
</evidence>
<dbReference type="FunFam" id="3.40.50.720:FF:000068">
    <property type="entry name" value="Sorbitol dehydrogenase"/>
    <property type="match status" value="1"/>
</dbReference>
<dbReference type="SMART" id="SM00829">
    <property type="entry name" value="PKS_ER"/>
    <property type="match status" value="1"/>
</dbReference>
<keyword evidence="3" id="KW-0859">Xylose metabolism</keyword>
<gene>
    <name evidence="14" type="ORF">APUU_40899A</name>
</gene>
<dbReference type="OrthoDB" id="3941538at2759"/>
<evidence type="ECO:0000256" key="6">
    <source>
        <dbReference type="ARBA" id="ARBA00023002"/>
    </source>
</evidence>
<reference evidence="14" key="1">
    <citation type="submission" date="2021-01" db="EMBL/GenBank/DDBJ databases">
        <authorList>
            <consortium name="Aspergillus puulaauensis MK2 genome sequencing consortium"/>
            <person name="Kazuki M."/>
            <person name="Futagami T."/>
        </authorList>
    </citation>
    <scope>NUCLEOTIDE SEQUENCE</scope>
    <source>
        <strain evidence="14">MK2</strain>
    </source>
</reference>
<dbReference type="InterPro" id="IPR013154">
    <property type="entry name" value="ADH-like_N"/>
</dbReference>
<dbReference type="InterPro" id="IPR011032">
    <property type="entry name" value="GroES-like_sf"/>
</dbReference>
<dbReference type="GO" id="GO:0019569">
    <property type="term" value="P:L-arabinose catabolic process to D-xylulose 5-phosphate"/>
    <property type="evidence" value="ECO:0007669"/>
    <property type="project" value="UniProtKB-UniPathway"/>
</dbReference>
<dbReference type="InterPro" id="IPR036291">
    <property type="entry name" value="NAD(P)-bd_dom_sf"/>
</dbReference>
<dbReference type="Pfam" id="PF08240">
    <property type="entry name" value="ADH_N"/>
    <property type="match status" value="1"/>
</dbReference>
<dbReference type="GO" id="GO:0042732">
    <property type="term" value="P:D-xylose metabolic process"/>
    <property type="evidence" value="ECO:0007669"/>
    <property type="project" value="UniProtKB-KW"/>
</dbReference>
<dbReference type="PANTHER" id="PTHR43161:SF9">
    <property type="entry name" value="SORBITOL DEHYDROGENASE"/>
    <property type="match status" value="1"/>
</dbReference>
<dbReference type="Pfam" id="PF00107">
    <property type="entry name" value="ADH_zinc_N"/>
    <property type="match status" value="1"/>
</dbReference>
<dbReference type="InterPro" id="IPR002328">
    <property type="entry name" value="ADH_Zn_CS"/>
</dbReference>
<keyword evidence="7" id="KW-0520">NAD</keyword>
<evidence type="ECO:0000256" key="9">
    <source>
        <dbReference type="ARBA" id="ARBA00025713"/>
    </source>
</evidence>
<comment type="pathway">
    <text evidence="9">Carbohydrate degradation; L-arabinose degradation via L-arabinitol; D-xylulose 5-phosphate from L-arabinose (fungal route): step 4/5.</text>
</comment>
<evidence type="ECO:0000259" key="13">
    <source>
        <dbReference type="SMART" id="SM00829"/>
    </source>
</evidence>
<dbReference type="RefSeq" id="XP_041556649.1">
    <property type="nucleotide sequence ID" value="XM_041704022.1"/>
</dbReference>
<dbReference type="GO" id="GO:0008270">
    <property type="term" value="F:zinc ion binding"/>
    <property type="evidence" value="ECO:0007669"/>
    <property type="project" value="InterPro"/>
</dbReference>
<protein>
    <recommendedName>
        <fullName evidence="10">D-xylulose reductase</fullName>
        <ecNumber evidence="10">1.1.1.9</ecNumber>
    </recommendedName>
    <alternativeName>
        <fullName evidence="11">Xylitol dehydrogenase A</fullName>
    </alternativeName>
</protein>
<evidence type="ECO:0000256" key="11">
    <source>
        <dbReference type="ARBA" id="ARBA00030139"/>
    </source>
</evidence>
<dbReference type="CDD" id="cd05285">
    <property type="entry name" value="sorbitol_DH"/>
    <property type="match status" value="1"/>
</dbReference>
<evidence type="ECO:0000256" key="10">
    <source>
        <dbReference type="ARBA" id="ARBA00026119"/>
    </source>
</evidence>
<evidence type="ECO:0000256" key="8">
    <source>
        <dbReference type="ARBA" id="ARBA00024843"/>
    </source>
</evidence>
<dbReference type="UniPathway" id="UPA00146">
    <property type="reaction ID" value="UER00577"/>
</dbReference>
<evidence type="ECO:0000256" key="2">
    <source>
        <dbReference type="ARBA" id="ARBA00008072"/>
    </source>
</evidence>
<comment type="similarity">
    <text evidence="2 12">Belongs to the zinc-containing alcohol dehydrogenase family.</text>
</comment>
<dbReference type="SUPFAM" id="SSF51735">
    <property type="entry name" value="NAD(P)-binding Rossmann-fold domains"/>
    <property type="match status" value="1"/>
</dbReference>
<keyword evidence="3" id="KW-0119">Carbohydrate metabolism</keyword>
<name>A0A7R7XMX8_9EURO</name>
<dbReference type="KEGG" id="apuu:APUU_40899A"/>
<dbReference type="AlphaFoldDB" id="A0A7R7XMX8"/>
<dbReference type="Proteomes" id="UP000654913">
    <property type="component" value="Chromosome 4"/>
</dbReference>
<evidence type="ECO:0000256" key="12">
    <source>
        <dbReference type="RuleBase" id="RU361277"/>
    </source>
</evidence>
<dbReference type="InterPro" id="IPR013149">
    <property type="entry name" value="ADH-like_C"/>
</dbReference>
<dbReference type="PANTHER" id="PTHR43161">
    <property type="entry name" value="SORBITOL DEHYDROGENASE"/>
    <property type="match status" value="1"/>
</dbReference>
<proteinExistence type="inferred from homology"/>
<dbReference type="GO" id="GO:0046526">
    <property type="term" value="F:D-xylulose reductase activity"/>
    <property type="evidence" value="ECO:0007669"/>
    <property type="project" value="UniProtKB-EC"/>
</dbReference>
<sequence length="424" mass="45374">MHSQVSAWLGRVSNGRKRTRGSRSIVDRQHSINFQPFKPALQLLQLPKQEVILSQTMATDTNLSCLLYGPLDARFENRPVPTITNPDDVIVKIAYTGVCGSDVHFWLDGGIRTFVSESNPLTMGHEASGTIHAVGSGIPPTTLSPGDIVAIEPGYPCRHCDRCKAGRYNLCPRMKFAADPGSGLHGTLSRYFVLPADFCYRIPERSGIGLREAVLVEPLAVAVHAVRLAGVKPGDSVVVFGAGTVGVFTAAVAREFGARVVVSVDLLKERGEFARGVVGEEVGRVYIPDKGLDAEGNARCILQTHGLDTDGGVDVAIDASGAEASVQTAIYALRMGGTYVQAGMGKRKIEFPISEMCEKEITALGCFRYGPGDFKLGIQLASQGRLGAKLGEFVTAVFPFEKATEAWELAKTGKGVKTVIEGPK</sequence>
<organism evidence="14 15">
    <name type="scientific">Aspergillus puulaauensis</name>
    <dbReference type="NCBI Taxonomy" id="1220207"/>
    <lineage>
        <taxon>Eukaryota</taxon>
        <taxon>Fungi</taxon>
        <taxon>Dikarya</taxon>
        <taxon>Ascomycota</taxon>
        <taxon>Pezizomycotina</taxon>
        <taxon>Eurotiomycetes</taxon>
        <taxon>Eurotiomycetidae</taxon>
        <taxon>Eurotiales</taxon>
        <taxon>Aspergillaceae</taxon>
        <taxon>Aspergillus</taxon>
    </lineage>
</organism>
<dbReference type="PROSITE" id="PS00059">
    <property type="entry name" value="ADH_ZINC"/>
    <property type="match status" value="1"/>
</dbReference>
<evidence type="ECO:0000256" key="5">
    <source>
        <dbReference type="ARBA" id="ARBA00022833"/>
    </source>
</evidence>
<dbReference type="GeneID" id="64974460"/>
<dbReference type="SUPFAM" id="SSF50129">
    <property type="entry name" value="GroES-like"/>
    <property type="match status" value="1"/>
</dbReference>
<dbReference type="EMBL" id="AP024446">
    <property type="protein sequence ID" value="BCS24455.1"/>
    <property type="molecule type" value="Genomic_DNA"/>
</dbReference>
<evidence type="ECO:0000256" key="1">
    <source>
        <dbReference type="ARBA" id="ARBA00001947"/>
    </source>
</evidence>
<keyword evidence="4 12" id="KW-0479">Metal-binding</keyword>
<evidence type="ECO:0000256" key="3">
    <source>
        <dbReference type="ARBA" id="ARBA00022629"/>
    </source>
</evidence>
<dbReference type="GO" id="GO:0003939">
    <property type="term" value="F:L-iditol 2-dehydrogenase (NAD+) activity"/>
    <property type="evidence" value="ECO:0007669"/>
    <property type="project" value="TreeGrafter"/>
</dbReference>